<dbReference type="InterPro" id="IPR052178">
    <property type="entry name" value="Sec_Metab_Biosynth_SDR"/>
</dbReference>
<proteinExistence type="inferred from homology"/>
<dbReference type="FunFam" id="3.40.50.720:FF:000084">
    <property type="entry name" value="Short-chain dehydrogenase reductase"/>
    <property type="match status" value="1"/>
</dbReference>
<evidence type="ECO:0000313" key="5">
    <source>
        <dbReference type="Proteomes" id="UP000248924"/>
    </source>
</evidence>
<dbReference type="InterPro" id="IPR002347">
    <property type="entry name" value="SDR_fam"/>
</dbReference>
<dbReference type="Proteomes" id="UP000248924">
    <property type="component" value="Unassembled WGS sequence"/>
</dbReference>
<dbReference type="PANTHER" id="PTHR43618:SF8">
    <property type="entry name" value="7ALPHA-HYDROXYSTEROID DEHYDROGENASE"/>
    <property type="match status" value="1"/>
</dbReference>
<gene>
    <name evidence="4" type="ORF">C1I95_10665</name>
</gene>
<keyword evidence="2" id="KW-0521">NADP</keyword>
<organism evidence="4 5">
    <name type="scientific">Micromonospora craterilacus</name>
    <dbReference type="NCBI Taxonomy" id="1655439"/>
    <lineage>
        <taxon>Bacteria</taxon>
        <taxon>Bacillati</taxon>
        <taxon>Actinomycetota</taxon>
        <taxon>Actinomycetes</taxon>
        <taxon>Micromonosporales</taxon>
        <taxon>Micromonosporaceae</taxon>
        <taxon>Micromonospora</taxon>
    </lineage>
</organism>
<evidence type="ECO:0000256" key="3">
    <source>
        <dbReference type="ARBA" id="ARBA00023002"/>
    </source>
</evidence>
<dbReference type="InterPro" id="IPR036291">
    <property type="entry name" value="NAD(P)-bd_dom_sf"/>
</dbReference>
<name>A0A2W2E767_9ACTN</name>
<accession>A0A2W2E767</accession>
<comment type="similarity">
    <text evidence="1">Belongs to the short-chain dehydrogenases/reductases (SDR) family.</text>
</comment>
<dbReference type="SUPFAM" id="SSF51735">
    <property type="entry name" value="NAD(P)-binding Rossmann-fold domains"/>
    <property type="match status" value="1"/>
</dbReference>
<protein>
    <submittedName>
        <fullName evidence="4">3-oxoacyl-ACP reductase</fullName>
    </submittedName>
</protein>
<dbReference type="PRINTS" id="PR00081">
    <property type="entry name" value="GDHRDH"/>
</dbReference>
<dbReference type="AlphaFoldDB" id="A0A2W2E767"/>
<evidence type="ECO:0000256" key="2">
    <source>
        <dbReference type="ARBA" id="ARBA00022857"/>
    </source>
</evidence>
<dbReference type="PRINTS" id="PR00080">
    <property type="entry name" value="SDRFAMILY"/>
</dbReference>
<reference evidence="4 5" key="1">
    <citation type="submission" date="2018-01" db="EMBL/GenBank/DDBJ databases">
        <title>Draft genome sequence of Jishengella sp. NA12.</title>
        <authorList>
            <person name="Sahin N."/>
            <person name="Ay H."/>
            <person name="Saygin H."/>
        </authorList>
    </citation>
    <scope>NUCLEOTIDE SEQUENCE [LARGE SCALE GENOMIC DNA]</scope>
    <source>
        <strain evidence="4 5">NA12</strain>
    </source>
</reference>
<dbReference type="Gene3D" id="3.40.50.720">
    <property type="entry name" value="NAD(P)-binding Rossmann-like Domain"/>
    <property type="match status" value="1"/>
</dbReference>
<dbReference type="PANTHER" id="PTHR43618">
    <property type="entry name" value="7-ALPHA-HYDROXYSTEROID DEHYDROGENASE"/>
    <property type="match status" value="1"/>
</dbReference>
<evidence type="ECO:0000256" key="1">
    <source>
        <dbReference type="ARBA" id="ARBA00006484"/>
    </source>
</evidence>
<dbReference type="OrthoDB" id="286404at2"/>
<comment type="caution">
    <text evidence="4">The sequence shown here is derived from an EMBL/GenBank/DDBJ whole genome shotgun (WGS) entry which is preliminary data.</text>
</comment>
<evidence type="ECO:0000313" key="4">
    <source>
        <dbReference type="EMBL" id="PZG19902.1"/>
    </source>
</evidence>
<keyword evidence="5" id="KW-1185">Reference proteome</keyword>
<sequence length="269" mass="28265">MSELFSVAGRTALVTGGTQGIGRMIAQGFVEAGARVYLTARTKSDCDDVARELTAGGGECVAIPADLSDEQECVRLAREIAEREQKLHILVNNAGTAWTAPVEQFPASAWDRVLDLSLKAPLFLVRELAPLLRAAGTADDPARIVNIGSADAQRVPEMPTYSAAAAKAAIHHVTRMLAHDFAPTVTANVIAPGSFPSRMMAGVLEAMGEEIAAVTPMQRIGRPDDIVGTAIYLCSRAGSYVTGSVVTVDGGLSTARTGFVPGRFLTDAQ</sequence>
<dbReference type="GO" id="GO:0016491">
    <property type="term" value="F:oxidoreductase activity"/>
    <property type="evidence" value="ECO:0007669"/>
    <property type="project" value="UniProtKB-KW"/>
</dbReference>
<dbReference type="EMBL" id="POTY01000049">
    <property type="protein sequence ID" value="PZG19902.1"/>
    <property type="molecule type" value="Genomic_DNA"/>
</dbReference>
<dbReference type="RefSeq" id="WP_111213637.1">
    <property type="nucleotide sequence ID" value="NZ_POTY01000049.1"/>
</dbReference>
<keyword evidence="3" id="KW-0560">Oxidoreductase</keyword>
<dbReference type="Pfam" id="PF13561">
    <property type="entry name" value="adh_short_C2"/>
    <property type="match status" value="1"/>
</dbReference>